<evidence type="ECO:0000313" key="8">
    <source>
        <dbReference type="Proteomes" id="UP001139000"/>
    </source>
</evidence>
<dbReference type="EMBL" id="JAJTTC010000010">
    <property type="protein sequence ID" value="MCF0065249.1"/>
    <property type="molecule type" value="Genomic_DNA"/>
</dbReference>
<name>A0A9X1PSF1_9BACT</name>
<dbReference type="RefSeq" id="WP_234658239.1">
    <property type="nucleotide sequence ID" value="NZ_CP094997.1"/>
</dbReference>
<dbReference type="GO" id="GO:0016787">
    <property type="term" value="F:hydrolase activity"/>
    <property type="evidence" value="ECO:0007669"/>
    <property type="project" value="UniProtKB-KW"/>
</dbReference>
<evidence type="ECO:0000256" key="1">
    <source>
        <dbReference type="ARBA" id="ARBA00008172"/>
    </source>
</evidence>
<sequence length="88" mass="10410">MRRIIFDTLAIEDLTQWSKTEPRLVKKVFELITDIQKHPFEGIGKPEGLKHQFKGCWSRRITDEHRLIYKVVSDGDIFVMSVHGHYDQ</sequence>
<dbReference type="GO" id="GO:0045892">
    <property type="term" value="P:negative regulation of DNA-templated transcription"/>
    <property type="evidence" value="ECO:0007669"/>
    <property type="project" value="TreeGrafter"/>
</dbReference>
<dbReference type="NCBIfam" id="TIGR02116">
    <property type="entry name" value="toxin_Txe_YoeB"/>
    <property type="match status" value="1"/>
</dbReference>
<evidence type="ECO:0000256" key="4">
    <source>
        <dbReference type="ARBA" id="ARBA00022759"/>
    </source>
</evidence>
<evidence type="ECO:0000256" key="3">
    <source>
        <dbReference type="ARBA" id="ARBA00022722"/>
    </source>
</evidence>
<keyword evidence="8" id="KW-1185">Reference proteome</keyword>
<keyword evidence="3" id="KW-0540">Nuclease</keyword>
<dbReference type="AlphaFoldDB" id="A0A9X1PSF1"/>
<dbReference type="SUPFAM" id="SSF143011">
    <property type="entry name" value="RelE-like"/>
    <property type="match status" value="1"/>
</dbReference>
<dbReference type="InterPro" id="IPR035093">
    <property type="entry name" value="RelE/ParE_toxin_dom_sf"/>
</dbReference>
<reference evidence="7" key="1">
    <citation type="submission" date="2021-12" db="EMBL/GenBank/DDBJ databases">
        <title>Novel species in genus Dyadobacter.</title>
        <authorList>
            <person name="Ma C."/>
        </authorList>
    </citation>
    <scope>NUCLEOTIDE SEQUENCE</scope>
    <source>
        <strain evidence="7">LJ419</strain>
    </source>
</reference>
<dbReference type="InterPro" id="IPR009614">
    <property type="entry name" value="YoeB_toxin"/>
</dbReference>
<gene>
    <name evidence="7" type="ORF">LXM26_27285</name>
</gene>
<evidence type="ECO:0000313" key="7">
    <source>
        <dbReference type="EMBL" id="MCF0065249.1"/>
    </source>
</evidence>
<keyword evidence="4" id="KW-0255">Endonuclease</keyword>
<dbReference type="Pfam" id="PF06769">
    <property type="entry name" value="YoeB_toxin"/>
    <property type="match status" value="1"/>
</dbReference>
<keyword evidence="5" id="KW-0378">Hydrolase</keyword>
<evidence type="ECO:0000256" key="6">
    <source>
        <dbReference type="ARBA" id="ARBA00030388"/>
    </source>
</evidence>
<proteinExistence type="inferred from homology"/>
<dbReference type="Gene3D" id="3.30.2310.20">
    <property type="entry name" value="RelE-like"/>
    <property type="match status" value="1"/>
</dbReference>
<evidence type="ECO:0000256" key="5">
    <source>
        <dbReference type="ARBA" id="ARBA00022801"/>
    </source>
</evidence>
<organism evidence="7 8">
    <name type="scientific">Dyadobacter chenwenxiniae</name>
    <dbReference type="NCBI Taxonomy" id="2906456"/>
    <lineage>
        <taxon>Bacteria</taxon>
        <taxon>Pseudomonadati</taxon>
        <taxon>Bacteroidota</taxon>
        <taxon>Cytophagia</taxon>
        <taxon>Cytophagales</taxon>
        <taxon>Spirosomataceae</taxon>
        <taxon>Dyadobacter</taxon>
    </lineage>
</organism>
<dbReference type="GO" id="GO:0006401">
    <property type="term" value="P:RNA catabolic process"/>
    <property type="evidence" value="ECO:0007669"/>
    <property type="project" value="InterPro"/>
</dbReference>
<dbReference type="PANTHER" id="PTHR38039">
    <property type="entry name" value="TOXIN YOEB"/>
    <property type="match status" value="1"/>
</dbReference>
<dbReference type="GO" id="GO:0004519">
    <property type="term" value="F:endonuclease activity"/>
    <property type="evidence" value="ECO:0007669"/>
    <property type="project" value="UniProtKB-KW"/>
</dbReference>
<comment type="similarity">
    <text evidence="1">Belongs to the YoeB family.</text>
</comment>
<evidence type="ECO:0000256" key="2">
    <source>
        <dbReference type="ARBA" id="ARBA00022649"/>
    </source>
</evidence>
<protein>
    <recommendedName>
        <fullName evidence="6">Putative mRNA interferase YoeB</fullName>
    </recommendedName>
</protein>
<accession>A0A9X1PSF1</accession>
<keyword evidence="2" id="KW-1277">Toxin-antitoxin system</keyword>
<dbReference type="Proteomes" id="UP001139000">
    <property type="component" value="Unassembled WGS sequence"/>
</dbReference>
<comment type="caution">
    <text evidence="7">The sequence shown here is derived from an EMBL/GenBank/DDBJ whole genome shotgun (WGS) entry which is preliminary data.</text>
</comment>
<dbReference type="PANTHER" id="PTHR38039:SF1">
    <property type="entry name" value="TOXIN YOEB"/>
    <property type="match status" value="1"/>
</dbReference>